<evidence type="ECO:0000313" key="10">
    <source>
        <dbReference type="Proteomes" id="UP000248326"/>
    </source>
</evidence>
<accession>A0A318S6P4</accession>
<sequence length="601" mass="65473">MSQTVPHRSNVDPRLTWDLESIFATPEAWEAERASVQAAIPGLAAFAGHLADSARLLAYLREVEDLGARAYRVMVYASLQESSDGTVPEAAARVSQAQALLAGFGATTAFAEPELLALPEGTLEALAETPELSAYAYYFQQVRERAPHTRSVEIEALFGRLSAVFAGPYTAYSALMNVDLKFSPATGSDDATSDVTNGSIGALLGSSDRALRASAFASYADGFLAFKNTFASLLVSNVRQVALQAKERGYESTKDFVLRPQSLTPAALENVLSVFERNVGVWHRYWRARKAALGVDTLRPHDVFAPLGREKVEVSYDEAVEMVLSGMAPLGEEYVAPMRRGLLEERWVDVYPNVGKSSGAFSSGGPGTHPFILLNHSNDLPGMSVLAHELGHSMHTYFTQRSQPVTYAQYGMTVAETASNFNQAMVRAHLLAQRDEAAFVLAMLDEAFANFHRYFFVMPTLARLELRLHEAVERGEGVGAEQLNAWTLELFKEGYGGEVEFEPEDEARVGITWAQFPHLFAPFYVHQYASGIAAATALSRRVLSGQEGARDAYLSFLKAGGSLPQLDALRNAGVDLSTPAPIEEAFKGVEGLVEKLEGLVR</sequence>
<dbReference type="InterPro" id="IPR013647">
    <property type="entry name" value="OligopepF_N_dom"/>
</dbReference>
<keyword evidence="1 6" id="KW-0645">Protease</keyword>
<comment type="similarity">
    <text evidence="6">Belongs to the peptidase M3B family.</text>
</comment>
<dbReference type="EC" id="3.4.24.-" evidence="6"/>
<evidence type="ECO:0000313" key="9">
    <source>
        <dbReference type="EMBL" id="PYE54563.1"/>
    </source>
</evidence>
<evidence type="ECO:0000259" key="8">
    <source>
        <dbReference type="Pfam" id="PF08439"/>
    </source>
</evidence>
<dbReference type="AlphaFoldDB" id="A0A318S6P4"/>
<comment type="function">
    <text evidence="6">Has oligopeptidase activity and degrades a variety of small bioactive peptides.</text>
</comment>
<dbReference type="GO" id="GO:0046872">
    <property type="term" value="F:metal ion binding"/>
    <property type="evidence" value="ECO:0007669"/>
    <property type="project" value="UniProtKB-UniRule"/>
</dbReference>
<evidence type="ECO:0000256" key="5">
    <source>
        <dbReference type="ARBA" id="ARBA00023049"/>
    </source>
</evidence>
<evidence type="ECO:0000256" key="4">
    <source>
        <dbReference type="ARBA" id="ARBA00022833"/>
    </source>
</evidence>
<dbReference type="Pfam" id="PF01432">
    <property type="entry name" value="Peptidase_M3"/>
    <property type="match status" value="1"/>
</dbReference>
<comment type="cofactor">
    <cofactor evidence="6">
        <name>Zn(2+)</name>
        <dbReference type="ChEBI" id="CHEBI:29105"/>
    </cofactor>
    <text evidence="6">Binds 1 zinc ion.</text>
</comment>
<dbReference type="CDD" id="cd09608">
    <property type="entry name" value="M3B_PepF"/>
    <property type="match status" value="1"/>
</dbReference>
<organism evidence="9 10">
    <name type="scientific">Deinococcus yavapaiensis KR-236</name>
    <dbReference type="NCBI Taxonomy" id="694435"/>
    <lineage>
        <taxon>Bacteria</taxon>
        <taxon>Thermotogati</taxon>
        <taxon>Deinococcota</taxon>
        <taxon>Deinococci</taxon>
        <taxon>Deinococcales</taxon>
        <taxon>Deinococcaceae</taxon>
        <taxon>Deinococcus</taxon>
    </lineage>
</organism>
<evidence type="ECO:0000256" key="6">
    <source>
        <dbReference type="RuleBase" id="RU368091"/>
    </source>
</evidence>
<gene>
    <name evidence="9" type="ORF">DES52_105201</name>
</gene>
<dbReference type="InterPro" id="IPR001567">
    <property type="entry name" value="Pept_M3A_M3B_dom"/>
</dbReference>
<dbReference type="InterPro" id="IPR042088">
    <property type="entry name" value="OligoPept_F_C"/>
</dbReference>
<dbReference type="Gene3D" id="1.10.1370.20">
    <property type="entry name" value="Oligoendopeptidase f, C-terminal domain"/>
    <property type="match status" value="1"/>
</dbReference>
<keyword evidence="5 6" id="KW-0482">Metalloprotease</keyword>
<feature type="domain" description="Oligopeptidase F N-terminal" evidence="8">
    <location>
        <begin position="114"/>
        <end position="182"/>
    </location>
</feature>
<dbReference type="GO" id="GO:0004222">
    <property type="term" value="F:metalloendopeptidase activity"/>
    <property type="evidence" value="ECO:0007669"/>
    <property type="project" value="UniProtKB-UniRule"/>
</dbReference>
<dbReference type="InterPro" id="IPR004438">
    <property type="entry name" value="Peptidase_M3B"/>
</dbReference>
<dbReference type="EMBL" id="QJSX01000005">
    <property type="protein sequence ID" value="PYE54563.1"/>
    <property type="molecule type" value="Genomic_DNA"/>
</dbReference>
<protein>
    <recommendedName>
        <fullName evidence="6">Oligopeptidase F</fullName>
        <ecNumber evidence="6">3.4.24.-</ecNumber>
    </recommendedName>
</protein>
<evidence type="ECO:0000256" key="1">
    <source>
        <dbReference type="ARBA" id="ARBA00022670"/>
    </source>
</evidence>
<dbReference type="SUPFAM" id="SSF55486">
    <property type="entry name" value="Metalloproteases ('zincins'), catalytic domain"/>
    <property type="match status" value="1"/>
</dbReference>
<feature type="domain" description="Peptidase M3A/M3B catalytic" evidence="7">
    <location>
        <begin position="203"/>
        <end position="587"/>
    </location>
</feature>
<evidence type="ECO:0000256" key="3">
    <source>
        <dbReference type="ARBA" id="ARBA00022801"/>
    </source>
</evidence>
<comment type="caution">
    <text evidence="9">The sequence shown here is derived from an EMBL/GenBank/DDBJ whole genome shotgun (WGS) entry which is preliminary data.</text>
</comment>
<keyword evidence="4 6" id="KW-0862">Zinc</keyword>
<dbReference type="Proteomes" id="UP000248326">
    <property type="component" value="Unassembled WGS sequence"/>
</dbReference>
<name>A0A318S6P4_9DEIO</name>
<reference evidence="9 10" key="1">
    <citation type="submission" date="2018-06" db="EMBL/GenBank/DDBJ databases">
        <title>Genomic Encyclopedia of Type Strains, Phase IV (KMG-IV): sequencing the most valuable type-strain genomes for metagenomic binning, comparative biology and taxonomic classification.</title>
        <authorList>
            <person name="Goeker M."/>
        </authorList>
    </citation>
    <scope>NUCLEOTIDE SEQUENCE [LARGE SCALE GENOMIC DNA]</scope>
    <source>
        <strain evidence="9 10">DSM 18048</strain>
    </source>
</reference>
<dbReference type="Pfam" id="PF08439">
    <property type="entry name" value="Peptidase_M3_N"/>
    <property type="match status" value="1"/>
</dbReference>
<dbReference type="OrthoDB" id="9766487at2"/>
<dbReference type="NCBIfam" id="TIGR00181">
    <property type="entry name" value="pepF"/>
    <property type="match status" value="1"/>
</dbReference>
<evidence type="ECO:0000256" key="2">
    <source>
        <dbReference type="ARBA" id="ARBA00022723"/>
    </source>
</evidence>
<dbReference type="GO" id="GO:0006508">
    <property type="term" value="P:proteolysis"/>
    <property type="evidence" value="ECO:0007669"/>
    <property type="project" value="UniProtKB-KW"/>
</dbReference>
<evidence type="ECO:0000259" key="7">
    <source>
        <dbReference type="Pfam" id="PF01432"/>
    </source>
</evidence>
<keyword evidence="2 6" id="KW-0479">Metal-binding</keyword>
<dbReference type="Gene3D" id="1.20.140.70">
    <property type="entry name" value="Oligopeptidase f, N-terminal domain"/>
    <property type="match status" value="1"/>
</dbReference>
<dbReference type="RefSeq" id="WP_110886328.1">
    <property type="nucleotide sequence ID" value="NZ_QJSX01000005.1"/>
</dbReference>
<keyword evidence="3 6" id="KW-0378">Hydrolase</keyword>
<proteinExistence type="inferred from homology"/>
<keyword evidence="10" id="KW-1185">Reference proteome</keyword>